<dbReference type="Proteomes" id="UP001596484">
    <property type="component" value="Unassembled WGS sequence"/>
</dbReference>
<keyword evidence="11" id="KW-1208">Phospholipid metabolism</keyword>
<comment type="similarity">
    <text evidence="3 12">Belongs to the CDP-alcohol phosphatidyltransferase class-I family.</text>
</comment>
<keyword evidence="8" id="KW-0443">Lipid metabolism</keyword>
<evidence type="ECO:0000256" key="9">
    <source>
        <dbReference type="ARBA" id="ARBA00023136"/>
    </source>
</evidence>
<comment type="subcellular location">
    <subcellularLocation>
        <location evidence="1">Membrane</location>
        <topology evidence="1">Multi-pass membrane protein</topology>
    </subcellularLocation>
</comment>
<feature type="transmembrane region" description="Helical" evidence="13">
    <location>
        <begin position="92"/>
        <end position="117"/>
    </location>
</feature>
<feature type="transmembrane region" description="Helical" evidence="13">
    <location>
        <begin position="138"/>
        <end position="160"/>
    </location>
</feature>
<name>A0ABW2S1Y4_9NOCA</name>
<gene>
    <name evidence="14" type="ORF">ACFQS9_18910</name>
</gene>
<dbReference type="RefSeq" id="WP_378407458.1">
    <property type="nucleotide sequence ID" value="NZ_JBHTCS010000022.1"/>
</dbReference>
<evidence type="ECO:0000313" key="15">
    <source>
        <dbReference type="Proteomes" id="UP001596484"/>
    </source>
</evidence>
<evidence type="ECO:0000256" key="13">
    <source>
        <dbReference type="SAM" id="Phobius"/>
    </source>
</evidence>
<evidence type="ECO:0000256" key="8">
    <source>
        <dbReference type="ARBA" id="ARBA00023098"/>
    </source>
</evidence>
<dbReference type="PANTHER" id="PTHR14269">
    <property type="entry name" value="CDP-DIACYLGLYCEROL--GLYCEROL-3-PHOSPHATE 3-PHOSPHATIDYLTRANSFERASE-RELATED"/>
    <property type="match status" value="1"/>
</dbReference>
<keyword evidence="5 12" id="KW-0808">Transferase</keyword>
<evidence type="ECO:0000256" key="10">
    <source>
        <dbReference type="ARBA" id="ARBA00023209"/>
    </source>
</evidence>
<evidence type="ECO:0000256" key="4">
    <source>
        <dbReference type="ARBA" id="ARBA00022516"/>
    </source>
</evidence>
<accession>A0ABW2S1Y4</accession>
<evidence type="ECO:0000256" key="3">
    <source>
        <dbReference type="ARBA" id="ARBA00010441"/>
    </source>
</evidence>
<comment type="pathway">
    <text evidence="2">Lipid metabolism; phospholipid metabolism.</text>
</comment>
<organism evidence="14 15">
    <name type="scientific">Rhodococcus daqingensis</name>
    <dbReference type="NCBI Taxonomy" id="2479363"/>
    <lineage>
        <taxon>Bacteria</taxon>
        <taxon>Bacillati</taxon>
        <taxon>Actinomycetota</taxon>
        <taxon>Actinomycetes</taxon>
        <taxon>Mycobacteriales</taxon>
        <taxon>Nocardiaceae</taxon>
        <taxon>Rhodococcus</taxon>
    </lineage>
</organism>
<protein>
    <submittedName>
        <fullName evidence="14">CDP-alcohol phosphatidyltransferase family protein</fullName>
    </submittedName>
</protein>
<dbReference type="PIRSF" id="PIRSF000847">
    <property type="entry name" value="Phos_ph_gly_syn"/>
    <property type="match status" value="1"/>
</dbReference>
<evidence type="ECO:0000256" key="7">
    <source>
        <dbReference type="ARBA" id="ARBA00022989"/>
    </source>
</evidence>
<evidence type="ECO:0000256" key="1">
    <source>
        <dbReference type="ARBA" id="ARBA00004141"/>
    </source>
</evidence>
<evidence type="ECO:0000256" key="12">
    <source>
        <dbReference type="RuleBase" id="RU003750"/>
    </source>
</evidence>
<keyword evidence="10" id="KW-0594">Phospholipid biosynthesis</keyword>
<keyword evidence="15" id="KW-1185">Reference proteome</keyword>
<dbReference type="InterPro" id="IPR043130">
    <property type="entry name" value="CDP-OH_PTrfase_TM_dom"/>
</dbReference>
<evidence type="ECO:0000256" key="6">
    <source>
        <dbReference type="ARBA" id="ARBA00022692"/>
    </source>
</evidence>
<dbReference type="Pfam" id="PF01066">
    <property type="entry name" value="CDP-OH_P_transf"/>
    <property type="match status" value="1"/>
</dbReference>
<dbReference type="InterPro" id="IPR004570">
    <property type="entry name" value="Phosphatidylglycerol_P_synth"/>
</dbReference>
<sequence>MGSGDRPHEVADVPAAPIVSDRIVTVPNLLSVVRLVGVPLFVYLLLGPQADGWALAILMLSGFTDWADGKLARLLNQSSRLGALLDPLVDRLYVVSTLVAFAIRGIIPWWVAVILIGRDVILALTLPIYRRRGLPPPAVLYLGKAATFALMFALPLILAAQGDWGFAPIARAWGYALLVWGTGLYVWTAILYLLAARNIAREVPRTDRAR</sequence>
<dbReference type="Gene3D" id="1.20.120.1760">
    <property type="match status" value="1"/>
</dbReference>
<keyword evidence="7 13" id="KW-1133">Transmembrane helix</keyword>
<dbReference type="PROSITE" id="PS00379">
    <property type="entry name" value="CDP_ALCOHOL_P_TRANSF"/>
    <property type="match status" value="1"/>
</dbReference>
<evidence type="ECO:0000256" key="2">
    <source>
        <dbReference type="ARBA" id="ARBA00005074"/>
    </source>
</evidence>
<dbReference type="InterPro" id="IPR048254">
    <property type="entry name" value="CDP_ALCOHOL_P_TRANSF_CS"/>
</dbReference>
<evidence type="ECO:0000256" key="11">
    <source>
        <dbReference type="ARBA" id="ARBA00023264"/>
    </source>
</evidence>
<proteinExistence type="inferred from homology"/>
<keyword evidence="9 13" id="KW-0472">Membrane</keyword>
<feature type="transmembrane region" description="Helical" evidence="13">
    <location>
        <begin position="172"/>
        <end position="195"/>
    </location>
</feature>
<dbReference type="InterPro" id="IPR050324">
    <property type="entry name" value="CDP-alcohol_PTase-I"/>
</dbReference>
<dbReference type="EMBL" id="JBHTCS010000022">
    <property type="protein sequence ID" value="MFC7449972.1"/>
    <property type="molecule type" value="Genomic_DNA"/>
</dbReference>
<feature type="transmembrane region" description="Helical" evidence="13">
    <location>
        <begin position="29"/>
        <end position="46"/>
    </location>
</feature>
<evidence type="ECO:0000313" key="14">
    <source>
        <dbReference type="EMBL" id="MFC7449972.1"/>
    </source>
</evidence>
<evidence type="ECO:0000256" key="5">
    <source>
        <dbReference type="ARBA" id="ARBA00022679"/>
    </source>
</evidence>
<dbReference type="PANTHER" id="PTHR14269:SF62">
    <property type="entry name" value="CDP-DIACYLGLYCEROL--GLYCEROL-3-PHOSPHATE 3-PHOSPHATIDYLTRANSFERASE 1, CHLOROPLASTIC"/>
    <property type="match status" value="1"/>
</dbReference>
<keyword evidence="6 13" id="KW-0812">Transmembrane</keyword>
<reference evidence="15" key="1">
    <citation type="journal article" date="2019" name="Int. J. Syst. Evol. Microbiol.">
        <title>The Global Catalogue of Microorganisms (GCM) 10K type strain sequencing project: providing services to taxonomists for standard genome sequencing and annotation.</title>
        <authorList>
            <consortium name="The Broad Institute Genomics Platform"/>
            <consortium name="The Broad Institute Genome Sequencing Center for Infectious Disease"/>
            <person name="Wu L."/>
            <person name="Ma J."/>
        </authorList>
    </citation>
    <scope>NUCLEOTIDE SEQUENCE [LARGE SCALE GENOMIC DNA]</scope>
    <source>
        <strain evidence="15">ICMP 19430</strain>
    </source>
</reference>
<dbReference type="InterPro" id="IPR000462">
    <property type="entry name" value="CDP-OH_P_trans"/>
</dbReference>
<comment type="caution">
    <text evidence="14">The sequence shown here is derived from an EMBL/GenBank/DDBJ whole genome shotgun (WGS) entry which is preliminary data.</text>
</comment>
<keyword evidence="4" id="KW-0444">Lipid biosynthesis</keyword>